<comment type="caution">
    <text evidence="7">The sequence shown here is derived from an EMBL/GenBank/DDBJ whole genome shotgun (WGS) entry which is preliminary data.</text>
</comment>
<feature type="transmembrane region" description="Helical" evidence="6">
    <location>
        <begin position="409"/>
        <end position="428"/>
    </location>
</feature>
<sequence length="1324" mass="144041">MTALESSIAPTRFRPATPWNDPAPVREELFGVERLEQHARSLAAAQKVTGRPPSVSSLHKRLKSNATALLAAYRASAIEVESERVVVPAAEWLLDNYHLVEEQIREIHDDLPPNYYRQLPKLAEGPFAGYPRVFGLAWAFIAHTDSHFDPETLTRFIAAYQKVQPLTIGELWAVAITLRIVLVENLRRLADQITAGRKDRAEANALADLLLIDGSAEAAVGRVPSQPLPELFAAQLAKRLRDHDPRTTPAHGWLEERLARQGSSIDEVVQHAQQRQGASNVTVRNIITSMRLISDIDWADLFESVSLVDALLGEGGSFARMDFATRDLYRSSIEHLARGSALFELDIAGAALAAARTAAGHGASEIEAERLGDPGYHLVGQGRPALERSIGYHPPARLFLRRLSGRMGIGGYGTAIGGVTLALLGLFAWLLSSFGFAAGLLYPFLALALLPAGEMATALINRAVGWGVGAASLPGLELSGGVPRNLRTLVVVPTLLVGRSELLEEIERLEVHHLSGAGGDISFALLTDGLDADAETLDGDAELLDIGLEAIAALNQRHGPGPAGNRFLLLNRRRRFNAGEGAWMGWERKRGKLAELNRLLRGAKDTSFVTRNGGVPEVPADVRYVITLDADTRLPRDAAVRLVGKMAHPLNRPRFDAERQRVVDGYAIIQPRVTPSLPVGREGSLYQRVFSAPGGIDPYAAAVSDVYQDLFGEGSYTGKGIYDVDTFEAALAGRIPENALLSHDLFEGIFARAGLASDIEVVDDFPARYDVAARRQHRWSRGDWQLLPWIAASAALPAIGRWKMADNLRRSLVGPAAFLALVLSCLMPLPAGMVAAAAILTALSVPALLPVLFAILPRRKGLQLRTHLRGLSRDLKMAILQVVLGLVFLPDQAWRNGDAIMRTLFRLSVTRKHLLEWTTAASSGERARLTLIGFYRDMAAGTALAVLLLAGAFAFSPPSWPLVLPLALIWLAAPAVALLVSRSPTTRPDRTLGPDDAEYLRLIARRTWRFFETFVTAQENMLPPDNFQETPTPAIAHRTSPTNIGLYFLSTVAARDFGWTGALATIERLEAGFTTLGKLDRFKGHFFNWYDTRDLRTLDPAYVSSVDSGNLAGHLIALANACEDWAETAPAEPRRGFGDALALARMALAEMAGAGDQALSLVLDEIEALLDSPQSLDTLTPALVRLSDKAHRLARSPNPAIADGADTDLTFWIAALRRSIAEAARDRQALRDDPGSSTCDFWHWRALPERRRSIWISPSCSIPTESYSPSAIRWSTMGSMPIATTCSPPKPGSPASSPSLRAMSPRGTGSGSDGRRRRWATARR</sequence>
<keyword evidence="3" id="KW-0808">Transferase</keyword>
<evidence type="ECO:0000256" key="5">
    <source>
        <dbReference type="SAM" id="MobiDB-lite"/>
    </source>
</evidence>
<evidence type="ECO:0000313" key="7">
    <source>
        <dbReference type="EMBL" id="GLQ54889.1"/>
    </source>
</evidence>
<reference evidence="8" key="1">
    <citation type="journal article" date="2019" name="Int. J. Syst. Evol. Microbiol.">
        <title>The Global Catalogue of Microorganisms (GCM) 10K type strain sequencing project: providing services to taxonomists for standard genome sequencing and annotation.</title>
        <authorList>
            <consortium name="The Broad Institute Genomics Platform"/>
            <consortium name="The Broad Institute Genome Sequencing Center for Infectious Disease"/>
            <person name="Wu L."/>
            <person name="Ma J."/>
        </authorList>
    </citation>
    <scope>NUCLEOTIDE SEQUENCE [LARGE SCALE GENOMIC DNA]</scope>
    <source>
        <strain evidence="8">NBRC 112416</strain>
    </source>
</reference>
<keyword evidence="4 6" id="KW-1133">Transmembrane helix</keyword>
<feature type="transmembrane region" description="Helical" evidence="6">
    <location>
        <begin position="938"/>
        <end position="956"/>
    </location>
</feature>
<organism evidence="7 8">
    <name type="scientific">Devosia nitrariae</name>
    <dbReference type="NCBI Taxonomy" id="2071872"/>
    <lineage>
        <taxon>Bacteria</taxon>
        <taxon>Pseudomonadati</taxon>
        <taxon>Pseudomonadota</taxon>
        <taxon>Alphaproteobacteria</taxon>
        <taxon>Hyphomicrobiales</taxon>
        <taxon>Devosiaceae</taxon>
        <taxon>Devosia</taxon>
    </lineage>
</organism>
<feature type="region of interest" description="Disordered" evidence="5">
    <location>
        <begin position="1280"/>
        <end position="1324"/>
    </location>
</feature>
<evidence type="ECO:0008006" key="9">
    <source>
        <dbReference type="Google" id="ProtNLM"/>
    </source>
</evidence>
<dbReference type="PANTHER" id="PTHR43867:SF2">
    <property type="entry name" value="CELLULOSE SYNTHASE CATALYTIC SUBUNIT A [UDP-FORMING]"/>
    <property type="match status" value="1"/>
</dbReference>
<accession>A0ABQ5W4U1</accession>
<feature type="transmembrane region" description="Helical" evidence="6">
    <location>
        <begin position="835"/>
        <end position="856"/>
    </location>
</feature>
<keyword evidence="6" id="KW-0472">Membrane</keyword>
<proteinExistence type="predicted"/>
<evidence type="ECO:0000313" key="8">
    <source>
        <dbReference type="Proteomes" id="UP001156691"/>
    </source>
</evidence>
<name>A0ABQ5W4U1_9HYPH</name>
<dbReference type="InterPro" id="IPR050321">
    <property type="entry name" value="Glycosyltr_2/OpgH_subfam"/>
</dbReference>
<feature type="transmembrane region" description="Helical" evidence="6">
    <location>
        <begin position="962"/>
        <end position="980"/>
    </location>
</feature>
<keyword evidence="8" id="KW-1185">Reference proteome</keyword>
<feature type="region of interest" description="Disordered" evidence="5">
    <location>
        <begin position="1"/>
        <end position="20"/>
    </location>
</feature>
<dbReference type="PANTHER" id="PTHR43867">
    <property type="entry name" value="CELLULOSE SYNTHASE CATALYTIC SUBUNIT A [UDP-FORMING]"/>
    <property type="match status" value="1"/>
</dbReference>
<keyword evidence="6" id="KW-0812">Transmembrane</keyword>
<keyword evidence="2" id="KW-0328">Glycosyltransferase</keyword>
<dbReference type="EMBL" id="BSNS01000011">
    <property type="protein sequence ID" value="GLQ54889.1"/>
    <property type="molecule type" value="Genomic_DNA"/>
</dbReference>
<protein>
    <recommendedName>
        <fullName evidence="9">Glycosyl transferase</fullName>
    </recommendedName>
</protein>
<evidence type="ECO:0000256" key="4">
    <source>
        <dbReference type="ARBA" id="ARBA00022989"/>
    </source>
</evidence>
<evidence type="ECO:0000256" key="6">
    <source>
        <dbReference type="SAM" id="Phobius"/>
    </source>
</evidence>
<evidence type="ECO:0000256" key="2">
    <source>
        <dbReference type="ARBA" id="ARBA00022676"/>
    </source>
</evidence>
<feature type="transmembrane region" description="Helical" evidence="6">
    <location>
        <begin position="434"/>
        <end position="452"/>
    </location>
</feature>
<feature type="compositionally biased region" description="Basic residues" evidence="5">
    <location>
        <begin position="1315"/>
        <end position="1324"/>
    </location>
</feature>
<evidence type="ECO:0000256" key="3">
    <source>
        <dbReference type="ARBA" id="ARBA00022679"/>
    </source>
</evidence>
<gene>
    <name evidence="7" type="ORF">GCM10010862_21480</name>
</gene>
<feature type="compositionally biased region" description="Low complexity" evidence="5">
    <location>
        <begin position="1293"/>
        <end position="1307"/>
    </location>
</feature>
<dbReference type="Gene3D" id="1.50.10.140">
    <property type="match status" value="1"/>
</dbReference>
<evidence type="ECO:0000256" key="1">
    <source>
        <dbReference type="ARBA" id="ARBA00004141"/>
    </source>
</evidence>
<dbReference type="Proteomes" id="UP001156691">
    <property type="component" value="Unassembled WGS sequence"/>
</dbReference>
<comment type="subcellular location">
    <subcellularLocation>
        <location evidence="1">Membrane</location>
        <topology evidence="1">Multi-pass membrane protein</topology>
    </subcellularLocation>
</comment>